<dbReference type="InterPro" id="IPR011611">
    <property type="entry name" value="PfkB_dom"/>
</dbReference>
<comment type="cofactor">
    <cofactor evidence="9">
        <name>Mg(2+)</name>
        <dbReference type="ChEBI" id="CHEBI:18420"/>
    </cofactor>
    <text evidence="9">Requires a divalent cation, most likely magnesium in vivo, as an electrophilic catalyst to aid phosphoryl group transfer. It is the chelate of the metal and the nucleotide that is the actual substrate.</text>
</comment>
<evidence type="ECO:0000256" key="8">
    <source>
        <dbReference type="ARBA" id="ARBA00023277"/>
    </source>
</evidence>
<feature type="binding site" evidence="9">
    <location>
        <position position="242"/>
    </location>
    <ligand>
        <name>K(+)</name>
        <dbReference type="ChEBI" id="CHEBI:29103"/>
    </ligand>
</feature>
<keyword evidence="4 9" id="KW-0418">Kinase</keyword>
<keyword evidence="8 9" id="KW-0119">Carbohydrate metabolism</keyword>
<feature type="binding site" evidence="9">
    <location>
        <position position="279"/>
    </location>
    <ligand>
        <name>K(+)</name>
        <dbReference type="ChEBI" id="CHEBI:29103"/>
    </ligand>
</feature>
<dbReference type="GO" id="GO:0019303">
    <property type="term" value="P:D-ribose catabolic process"/>
    <property type="evidence" value="ECO:0007669"/>
    <property type="project" value="UniProtKB-UniRule"/>
</dbReference>
<comment type="subcellular location">
    <subcellularLocation>
        <location evidence="9">Cytoplasm</location>
    </subcellularLocation>
</comment>
<dbReference type="HAMAP" id="MF_01987">
    <property type="entry name" value="Ribokinase"/>
    <property type="match status" value="1"/>
</dbReference>
<comment type="subunit">
    <text evidence="9">Homodimer.</text>
</comment>
<dbReference type="GO" id="GO:0046872">
    <property type="term" value="F:metal ion binding"/>
    <property type="evidence" value="ECO:0007669"/>
    <property type="project" value="UniProtKB-KW"/>
</dbReference>
<evidence type="ECO:0000256" key="5">
    <source>
        <dbReference type="ARBA" id="ARBA00022840"/>
    </source>
</evidence>
<keyword evidence="9" id="KW-0963">Cytoplasm</keyword>
<dbReference type="SUPFAM" id="SSF53613">
    <property type="entry name" value="Ribokinase-like"/>
    <property type="match status" value="1"/>
</dbReference>
<feature type="domain" description="Carbohydrate kinase PfkB" evidence="10">
    <location>
        <begin position="4"/>
        <end position="287"/>
    </location>
</feature>
<protein>
    <recommendedName>
        <fullName evidence="9">Ribokinase</fullName>
        <shortName evidence="9">RK</shortName>
        <ecNumber evidence="9">2.7.1.15</ecNumber>
    </recommendedName>
</protein>
<feature type="binding site" evidence="9">
    <location>
        <position position="246"/>
    </location>
    <ligand>
        <name>substrate</name>
    </ligand>
</feature>
<feature type="binding site" evidence="9">
    <location>
        <position position="139"/>
    </location>
    <ligand>
        <name>substrate</name>
    </ligand>
</feature>
<evidence type="ECO:0000259" key="10">
    <source>
        <dbReference type="Pfam" id="PF00294"/>
    </source>
</evidence>
<comment type="caution">
    <text evidence="9">Lacks conserved residue(s) required for the propagation of feature annotation.</text>
</comment>
<dbReference type="PANTHER" id="PTHR10584">
    <property type="entry name" value="SUGAR KINASE"/>
    <property type="match status" value="1"/>
</dbReference>
<keyword evidence="5 9" id="KW-0067">ATP-binding</keyword>
<feature type="binding site" evidence="9">
    <location>
        <begin position="41"/>
        <end position="45"/>
    </location>
    <ligand>
        <name>substrate</name>
    </ligand>
</feature>
<evidence type="ECO:0000256" key="7">
    <source>
        <dbReference type="ARBA" id="ARBA00022958"/>
    </source>
</evidence>
<dbReference type="AlphaFoldDB" id="A0A938XCE0"/>
<dbReference type="Gene3D" id="3.40.1190.20">
    <property type="match status" value="1"/>
</dbReference>
<dbReference type="InterPro" id="IPR011877">
    <property type="entry name" value="Ribokinase"/>
</dbReference>
<feature type="binding site" evidence="9">
    <location>
        <begin position="214"/>
        <end position="219"/>
    </location>
    <ligand>
        <name>ATP</name>
        <dbReference type="ChEBI" id="CHEBI:30616"/>
    </ligand>
</feature>
<keyword evidence="6 9" id="KW-0460">Magnesium</keyword>
<feature type="binding site" evidence="9">
    <location>
        <position position="240"/>
    </location>
    <ligand>
        <name>K(+)</name>
        <dbReference type="ChEBI" id="CHEBI:29103"/>
    </ligand>
</feature>
<comment type="pathway">
    <text evidence="9">Carbohydrate metabolism; D-ribose degradation; D-ribose 5-phosphate from beta-D-ribopyranose: step 2/2.</text>
</comment>
<keyword evidence="3 9" id="KW-0547">Nucleotide-binding</keyword>
<comment type="similarity">
    <text evidence="9">Belongs to the carbohydrate kinase PfkB family. Ribokinase subfamily.</text>
</comment>
<evidence type="ECO:0000256" key="4">
    <source>
        <dbReference type="ARBA" id="ARBA00022777"/>
    </source>
</evidence>
<dbReference type="EMBL" id="JACJKS010000020">
    <property type="protein sequence ID" value="MBM6949229.1"/>
    <property type="molecule type" value="Genomic_DNA"/>
</dbReference>
<evidence type="ECO:0000313" key="12">
    <source>
        <dbReference type="Proteomes" id="UP000705508"/>
    </source>
</evidence>
<evidence type="ECO:0000256" key="1">
    <source>
        <dbReference type="ARBA" id="ARBA00022679"/>
    </source>
</evidence>
<name>A0A938XCE0_9CLOT</name>
<reference evidence="11" key="1">
    <citation type="submission" date="2020-08" db="EMBL/GenBank/DDBJ databases">
        <authorList>
            <person name="Cejkova D."/>
            <person name="Kubasova T."/>
            <person name="Jahodarova E."/>
            <person name="Rychlik I."/>
        </authorList>
    </citation>
    <scope>NUCLEOTIDE SEQUENCE</scope>
    <source>
        <strain evidence="11">An582</strain>
    </source>
</reference>
<accession>A0A938XCE0</accession>
<feature type="binding site" evidence="9">
    <location>
        <begin position="13"/>
        <end position="15"/>
    </location>
    <ligand>
        <name>substrate</name>
    </ligand>
</feature>
<feature type="binding site" evidence="9">
    <location>
        <position position="281"/>
    </location>
    <ligand>
        <name>K(+)</name>
        <dbReference type="ChEBI" id="CHEBI:29103"/>
    </ligand>
</feature>
<evidence type="ECO:0000256" key="9">
    <source>
        <dbReference type="HAMAP-Rule" id="MF_01987"/>
    </source>
</evidence>
<sequence>MTEKKVLVYGSLNLDHVYSVDHFAGPGETIPARDMKVSCGGKGLNQAVAFAKAGAQTYLAGKTGSGGDLLRDTCREYGVHTDYLKSCSEPGGHAVIQVDAQGQNSIIIFGGTNRMQTEEEISRVLEQFDGGDFLILQNEINNLPYLIQRAHERGMEIVLNPSPWEESLRSCGLEQVSWLILNEVEAFQMTGEQEPEAVLDQFRRMYPDMKIVLTLGEDGSMCQSSGLCLSAPCVRTRAVDTTAAGDTFTGYFFAEILRGRTEEQALRTASQVAAITVSRRGAAAAIPYLREVLDEQERN</sequence>
<evidence type="ECO:0000256" key="6">
    <source>
        <dbReference type="ARBA" id="ARBA00022842"/>
    </source>
</evidence>
<comment type="function">
    <text evidence="9">Catalyzes the phosphorylation of ribose at O-5 in a reaction requiring ATP and magnesium. The resulting D-ribose-5-phosphate can then be used either for sythesis of nucleotides, histidine, and tryptophan, or as a component of the pentose phosphate pathway.</text>
</comment>
<dbReference type="EC" id="2.7.1.15" evidence="9"/>
<keyword evidence="1 9" id="KW-0808">Transferase</keyword>
<dbReference type="PRINTS" id="PR00990">
    <property type="entry name" value="RIBOKINASE"/>
</dbReference>
<feature type="binding site" evidence="9">
    <location>
        <position position="182"/>
    </location>
    <ligand>
        <name>ATP</name>
        <dbReference type="ChEBI" id="CHEBI:30616"/>
    </ligand>
</feature>
<keyword evidence="2 9" id="KW-0479">Metal-binding</keyword>
<organism evidence="11 12">
    <name type="scientific">Mordavella massiliensis</name>
    <dbReference type="NCBI Taxonomy" id="1871024"/>
    <lineage>
        <taxon>Bacteria</taxon>
        <taxon>Bacillati</taxon>
        <taxon>Bacillota</taxon>
        <taxon>Clostridia</taxon>
        <taxon>Eubacteriales</taxon>
        <taxon>Clostridiaceae</taxon>
        <taxon>Mordavella</taxon>
    </lineage>
</organism>
<comment type="catalytic activity">
    <reaction evidence="9">
        <text>D-ribose + ATP = D-ribose 5-phosphate + ADP + H(+)</text>
        <dbReference type="Rhea" id="RHEA:13697"/>
        <dbReference type="ChEBI" id="CHEBI:15378"/>
        <dbReference type="ChEBI" id="CHEBI:30616"/>
        <dbReference type="ChEBI" id="CHEBI:47013"/>
        <dbReference type="ChEBI" id="CHEBI:78346"/>
        <dbReference type="ChEBI" id="CHEBI:456216"/>
        <dbReference type="EC" id="2.7.1.15"/>
    </reaction>
</comment>
<dbReference type="Pfam" id="PF00294">
    <property type="entry name" value="PfkB"/>
    <property type="match status" value="1"/>
</dbReference>
<dbReference type="CDD" id="cd01174">
    <property type="entry name" value="ribokinase"/>
    <property type="match status" value="1"/>
</dbReference>
<dbReference type="InterPro" id="IPR002139">
    <property type="entry name" value="Ribo/fructo_kinase"/>
</dbReference>
<dbReference type="InterPro" id="IPR029056">
    <property type="entry name" value="Ribokinase-like"/>
</dbReference>
<proteinExistence type="inferred from homology"/>
<evidence type="ECO:0000313" key="11">
    <source>
        <dbReference type="EMBL" id="MBM6949229.1"/>
    </source>
</evidence>
<evidence type="ECO:0000256" key="2">
    <source>
        <dbReference type="ARBA" id="ARBA00022723"/>
    </source>
</evidence>
<dbReference type="GO" id="GO:0005737">
    <property type="term" value="C:cytoplasm"/>
    <property type="evidence" value="ECO:0007669"/>
    <property type="project" value="UniProtKB-SubCell"/>
</dbReference>
<comment type="activity regulation">
    <text evidence="9">Activated by a monovalent cation that binds near, but not in, the active site. The most likely occupant of the site in vivo is potassium. Ion binding induces a conformational change that may alter substrate affinity.</text>
</comment>
<keyword evidence="7 9" id="KW-0630">Potassium</keyword>
<dbReference type="RefSeq" id="WP_204907228.1">
    <property type="nucleotide sequence ID" value="NZ_JACJKS010000020.1"/>
</dbReference>
<dbReference type="GO" id="GO:0004747">
    <property type="term" value="F:ribokinase activity"/>
    <property type="evidence" value="ECO:0007669"/>
    <property type="project" value="UniProtKB-UniRule"/>
</dbReference>
<evidence type="ECO:0000256" key="3">
    <source>
        <dbReference type="ARBA" id="ARBA00022741"/>
    </source>
</evidence>
<feature type="active site" description="Proton acceptor" evidence="9">
    <location>
        <position position="246"/>
    </location>
</feature>
<dbReference type="Proteomes" id="UP000705508">
    <property type="component" value="Unassembled WGS sequence"/>
</dbReference>
<feature type="binding site" evidence="9">
    <location>
        <position position="276"/>
    </location>
    <ligand>
        <name>K(+)</name>
        <dbReference type="ChEBI" id="CHEBI:29103"/>
    </ligand>
</feature>
<gene>
    <name evidence="9" type="primary">rbsK</name>
    <name evidence="11" type="ORF">H6A20_11290</name>
</gene>
<dbReference type="PANTHER" id="PTHR10584:SF166">
    <property type="entry name" value="RIBOKINASE"/>
    <property type="match status" value="1"/>
</dbReference>
<reference evidence="11" key="2">
    <citation type="journal article" date="2021" name="Sci. Rep.">
        <title>The distribution of antibiotic resistance genes in chicken gut microbiota commensals.</title>
        <authorList>
            <person name="Juricova H."/>
            <person name="Matiasovicova J."/>
            <person name="Kubasova T."/>
            <person name="Cejkova D."/>
            <person name="Rychlik I."/>
        </authorList>
    </citation>
    <scope>NUCLEOTIDE SEQUENCE</scope>
    <source>
        <strain evidence="11">An582</strain>
    </source>
</reference>
<comment type="caution">
    <text evidence="11">The sequence shown here is derived from an EMBL/GenBank/DDBJ whole genome shotgun (WGS) entry which is preliminary data.</text>
</comment>
<feature type="binding site" evidence="9">
    <location>
        <begin position="245"/>
        <end position="246"/>
    </location>
    <ligand>
        <name>ATP</name>
        <dbReference type="ChEBI" id="CHEBI:30616"/>
    </ligand>
</feature>
<dbReference type="GO" id="GO:0005524">
    <property type="term" value="F:ATP binding"/>
    <property type="evidence" value="ECO:0007669"/>
    <property type="project" value="UniProtKB-UniRule"/>
</dbReference>